<dbReference type="EMBL" id="AP027151">
    <property type="protein sequence ID" value="BDV44184.1"/>
    <property type="molecule type" value="Genomic_DNA"/>
</dbReference>
<feature type="domain" description="CheW-like" evidence="1">
    <location>
        <begin position="17"/>
        <end position="159"/>
    </location>
</feature>
<gene>
    <name evidence="2" type="primary">mvhQ</name>
    <name evidence="2" type="ORF">GURASL_31070</name>
</gene>
<name>A0ABN6VV23_9BACT</name>
<dbReference type="PANTHER" id="PTHR22617:SF23">
    <property type="entry name" value="CHEMOTAXIS PROTEIN CHEW"/>
    <property type="match status" value="1"/>
</dbReference>
<dbReference type="PROSITE" id="PS50851">
    <property type="entry name" value="CHEW"/>
    <property type="match status" value="1"/>
</dbReference>
<reference evidence="2 3" key="1">
    <citation type="submission" date="2022-12" db="EMBL/GenBank/DDBJ databases">
        <title>Polyphasic characterization of Geotalea uranireducens NIT-SL11 newly isolated from a complex of sewage sludge and microbially reduced graphene oxide.</title>
        <authorList>
            <person name="Xie L."/>
            <person name="Yoshida N."/>
            <person name="Meng L."/>
        </authorList>
    </citation>
    <scope>NUCLEOTIDE SEQUENCE [LARGE SCALE GENOMIC DNA]</scope>
    <source>
        <strain evidence="2 3">NIT-SL11</strain>
    </source>
</reference>
<dbReference type="InterPro" id="IPR039315">
    <property type="entry name" value="CheW"/>
</dbReference>
<dbReference type="Gene3D" id="2.30.30.40">
    <property type="entry name" value="SH3 Domains"/>
    <property type="match status" value="1"/>
</dbReference>
<organism evidence="2 3">
    <name type="scientific">Geotalea uraniireducens</name>
    <dbReference type="NCBI Taxonomy" id="351604"/>
    <lineage>
        <taxon>Bacteria</taxon>
        <taxon>Pseudomonadati</taxon>
        <taxon>Thermodesulfobacteriota</taxon>
        <taxon>Desulfuromonadia</taxon>
        <taxon>Geobacterales</taxon>
        <taxon>Geobacteraceae</taxon>
        <taxon>Geotalea</taxon>
    </lineage>
</organism>
<protein>
    <submittedName>
        <fullName evidence="2">Chemotaxis protein CheW</fullName>
    </submittedName>
</protein>
<dbReference type="PANTHER" id="PTHR22617">
    <property type="entry name" value="CHEMOTAXIS SENSOR HISTIDINE KINASE-RELATED"/>
    <property type="match status" value="1"/>
</dbReference>
<dbReference type="InterPro" id="IPR002545">
    <property type="entry name" value="CheW-lke_dom"/>
</dbReference>
<keyword evidence="3" id="KW-1185">Reference proteome</keyword>
<evidence type="ECO:0000313" key="2">
    <source>
        <dbReference type="EMBL" id="BDV44184.1"/>
    </source>
</evidence>
<dbReference type="SUPFAM" id="SSF50341">
    <property type="entry name" value="CheW-like"/>
    <property type="match status" value="1"/>
</dbReference>
<dbReference type="CDD" id="cd00732">
    <property type="entry name" value="CheW"/>
    <property type="match status" value="1"/>
</dbReference>
<proteinExistence type="predicted"/>
<accession>A0ABN6VV23</accession>
<dbReference type="RefSeq" id="WP_282000289.1">
    <property type="nucleotide sequence ID" value="NZ_AP027151.1"/>
</dbReference>
<sequence>MSTLPAYPTGKPGSDKPLQLVGFRVGREEYGFEILKVQEIIRMTPVTTVPSTPPDVEGIINLRGRIVPIIDFRKRFNIADECPTDDAERVIVVAITPRMTVGIIVDSLSQVMKVPPESLSPAPPASSGYDGEAIRGVASMGDRLVIALDVDKMFSAEEMSELADAASG</sequence>
<evidence type="ECO:0000259" key="1">
    <source>
        <dbReference type="PROSITE" id="PS50851"/>
    </source>
</evidence>
<dbReference type="InterPro" id="IPR036061">
    <property type="entry name" value="CheW-like_dom_sf"/>
</dbReference>
<evidence type="ECO:0000313" key="3">
    <source>
        <dbReference type="Proteomes" id="UP001317705"/>
    </source>
</evidence>
<dbReference type="Proteomes" id="UP001317705">
    <property type="component" value="Chromosome"/>
</dbReference>
<dbReference type="Pfam" id="PF01584">
    <property type="entry name" value="CheW"/>
    <property type="match status" value="1"/>
</dbReference>
<dbReference type="Gene3D" id="2.40.50.180">
    <property type="entry name" value="CheA-289, Domain 4"/>
    <property type="match status" value="1"/>
</dbReference>
<dbReference type="SMART" id="SM00260">
    <property type="entry name" value="CheW"/>
    <property type="match status" value="1"/>
</dbReference>